<keyword evidence="2 6" id="KW-0732">Signal</keyword>
<feature type="chain" id="PRO_5045762368" evidence="6">
    <location>
        <begin position="25"/>
        <end position="446"/>
    </location>
</feature>
<dbReference type="Pfam" id="PF01547">
    <property type="entry name" value="SBP_bac_1"/>
    <property type="match status" value="1"/>
</dbReference>
<evidence type="ECO:0000313" key="7">
    <source>
        <dbReference type="EMBL" id="MBU3158451.1"/>
    </source>
</evidence>
<keyword evidence="3" id="KW-0472">Membrane</keyword>
<protein>
    <submittedName>
        <fullName evidence="7">Extracellular solute-binding protein</fullName>
    </submittedName>
</protein>
<feature type="signal peptide" evidence="6">
    <location>
        <begin position="1"/>
        <end position="24"/>
    </location>
</feature>
<name>A0ABS6BNF1_9CLOT</name>
<reference evidence="7 8" key="1">
    <citation type="submission" date="2021-06" db="EMBL/GenBank/DDBJ databases">
        <title>Clostridia strains as spoilage organisms.</title>
        <authorList>
            <person name="Wambui J."/>
            <person name="Stephan R."/>
            <person name="Stevens M.J.A."/>
        </authorList>
    </citation>
    <scope>NUCLEOTIDE SEQUENCE [LARGE SCALE GENOMIC DNA]</scope>
    <source>
        <strain evidence="7 8">DSM 14204</strain>
    </source>
</reference>
<dbReference type="PROSITE" id="PS51257">
    <property type="entry name" value="PROKAR_LIPOPROTEIN"/>
    <property type="match status" value="1"/>
</dbReference>
<accession>A0ABS6BNF1</accession>
<evidence type="ECO:0000256" key="5">
    <source>
        <dbReference type="ARBA" id="ARBA00023288"/>
    </source>
</evidence>
<evidence type="ECO:0000256" key="2">
    <source>
        <dbReference type="ARBA" id="ARBA00022729"/>
    </source>
</evidence>
<dbReference type="InterPro" id="IPR050490">
    <property type="entry name" value="Bact_solute-bd_prot1"/>
</dbReference>
<keyword evidence="5" id="KW-0449">Lipoprotein</keyword>
<comment type="caution">
    <text evidence="7">The sequence shown here is derived from an EMBL/GenBank/DDBJ whole genome shotgun (WGS) entry which is preliminary data.</text>
</comment>
<dbReference type="InterPro" id="IPR006059">
    <property type="entry name" value="SBP"/>
</dbReference>
<evidence type="ECO:0000313" key="8">
    <source>
        <dbReference type="Proteomes" id="UP000776252"/>
    </source>
</evidence>
<evidence type="ECO:0000256" key="6">
    <source>
        <dbReference type="SAM" id="SignalP"/>
    </source>
</evidence>
<keyword evidence="8" id="KW-1185">Reference proteome</keyword>
<dbReference type="PANTHER" id="PTHR43649">
    <property type="entry name" value="ARABINOSE-BINDING PROTEIN-RELATED"/>
    <property type="match status" value="1"/>
</dbReference>
<organism evidence="7 8">
    <name type="scientific">Clostridium frigoris</name>
    <dbReference type="NCBI Taxonomy" id="205327"/>
    <lineage>
        <taxon>Bacteria</taxon>
        <taxon>Bacillati</taxon>
        <taxon>Bacillota</taxon>
        <taxon>Clostridia</taxon>
        <taxon>Eubacteriales</taxon>
        <taxon>Clostridiaceae</taxon>
        <taxon>Clostridium</taxon>
    </lineage>
</organism>
<evidence type="ECO:0000256" key="4">
    <source>
        <dbReference type="ARBA" id="ARBA00023139"/>
    </source>
</evidence>
<gene>
    <name evidence="7" type="ORF">KPL37_01530</name>
</gene>
<dbReference type="EMBL" id="JAHLDV010000002">
    <property type="protein sequence ID" value="MBU3158451.1"/>
    <property type="molecule type" value="Genomic_DNA"/>
</dbReference>
<dbReference type="PANTHER" id="PTHR43649:SF33">
    <property type="entry name" value="POLYGALACTURONAN_RHAMNOGALACTURONAN-BINDING PROTEIN YTCQ"/>
    <property type="match status" value="1"/>
</dbReference>
<keyword evidence="4" id="KW-0564">Palmitate</keyword>
<dbReference type="RefSeq" id="WP_216145484.1">
    <property type="nucleotide sequence ID" value="NZ_JAHLDV010000002.1"/>
</dbReference>
<evidence type="ECO:0000256" key="1">
    <source>
        <dbReference type="ARBA" id="ARBA00022475"/>
    </source>
</evidence>
<proteinExistence type="predicted"/>
<dbReference type="Proteomes" id="UP000776252">
    <property type="component" value="Unassembled WGS sequence"/>
</dbReference>
<sequence>MKKNNLKMLCMLTLTTVLATSVLAGCGSKASTATTSTTDNTKPVTLKLITWTNPATVNAIKVLNDNFTKKYPNIKVKIDSVDSATYPNLVQTRIAASDADIIAQQQFVANPVYTKGLDKPPFQQYVENGDFLDLSNEAFIKNYDQNAIKDSSSFNGKVYAIPVSKVSYNGVFYNKTIFEQNKLKVPQTWDEFMSICKTLQDKGIAPLTAGGKDGWPIGAIAANAVVSTAISDPTSYMKGLWAGNKKLNDAESLVIFDRLAQLSSYYEKGVMGVDYASVPGRFAAGKAAMLTDGAWQAPQIAKADPNLKFGYFPMPSTSKGSDVAQLKGKYDTLFAASGKSKNKDAELKWLAFMSEKENYTTFINAIAMEPTMTGVTSNDAFLKSLAPMSKDFQLDFELVYRAPKGMGKFGGFQPTQLKTLGGTVSSSKALADLAQKDWDTAVKVAK</sequence>
<evidence type="ECO:0000256" key="3">
    <source>
        <dbReference type="ARBA" id="ARBA00023136"/>
    </source>
</evidence>
<keyword evidence="1" id="KW-1003">Cell membrane</keyword>